<dbReference type="AlphaFoldDB" id="A0AAD7J5D2"/>
<gene>
    <name evidence="2" type="ORF">DFH07DRAFT_958874</name>
</gene>
<organism evidence="2 3">
    <name type="scientific">Mycena maculata</name>
    <dbReference type="NCBI Taxonomy" id="230809"/>
    <lineage>
        <taxon>Eukaryota</taxon>
        <taxon>Fungi</taxon>
        <taxon>Dikarya</taxon>
        <taxon>Basidiomycota</taxon>
        <taxon>Agaricomycotina</taxon>
        <taxon>Agaricomycetes</taxon>
        <taxon>Agaricomycetidae</taxon>
        <taxon>Agaricales</taxon>
        <taxon>Marasmiineae</taxon>
        <taxon>Mycenaceae</taxon>
        <taxon>Mycena</taxon>
    </lineage>
</organism>
<reference evidence="2" key="1">
    <citation type="submission" date="2023-03" db="EMBL/GenBank/DDBJ databases">
        <title>Massive genome expansion in bonnet fungi (Mycena s.s.) driven by repeated elements and novel gene families across ecological guilds.</title>
        <authorList>
            <consortium name="Lawrence Berkeley National Laboratory"/>
            <person name="Harder C.B."/>
            <person name="Miyauchi S."/>
            <person name="Viragh M."/>
            <person name="Kuo A."/>
            <person name="Thoen E."/>
            <person name="Andreopoulos B."/>
            <person name="Lu D."/>
            <person name="Skrede I."/>
            <person name="Drula E."/>
            <person name="Henrissat B."/>
            <person name="Morin E."/>
            <person name="Kohler A."/>
            <person name="Barry K."/>
            <person name="LaButti K."/>
            <person name="Morin E."/>
            <person name="Salamov A."/>
            <person name="Lipzen A."/>
            <person name="Mereny Z."/>
            <person name="Hegedus B."/>
            <person name="Baldrian P."/>
            <person name="Stursova M."/>
            <person name="Weitz H."/>
            <person name="Taylor A."/>
            <person name="Grigoriev I.V."/>
            <person name="Nagy L.G."/>
            <person name="Martin F."/>
            <person name="Kauserud H."/>
        </authorList>
    </citation>
    <scope>NUCLEOTIDE SEQUENCE</scope>
    <source>
        <strain evidence="2">CBHHK188m</strain>
    </source>
</reference>
<evidence type="ECO:0000313" key="3">
    <source>
        <dbReference type="Proteomes" id="UP001215280"/>
    </source>
</evidence>
<feature type="compositionally biased region" description="Low complexity" evidence="1">
    <location>
        <begin position="1"/>
        <end position="29"/>
    </location>
</feature>
<feature type="compositionally biased region" description="Polar residues" evidence="1">
    <location>
        <begin position="77"/>
        <end position="112"/>
    </location>
</feature>
<protein>
    <submittedName>
        <fullName evidence="2">Uncharacterized protein</fullName>
    </submittedName>
</protein>
<feature type="region of interest" description="Disordered" evidence="1">
    <location>
        <begin position="1"/>
        <end position="37"/>
    </location>
</feature>
<evidence type="ECO:0000256" key="1">
    <source>
        <dbReference type="SAM" id="MobiDB-lite"/>
    </source>
</evidence>
<proteinExistence type="predicted"/>
<dbReference type="Proteomes" id="UP001215280">
    <property type="component" value="Unassembled WGS sequence"/>
</dbReference>
<comment type="caution">
    <text evidence="2">The sequence shown here is derived from an EMBL/GenBank/DDBJ whole genome shotgun (WGS) entry which is preliminary data.</text>
</comment>
<feature type="region of interest" description="Disordered" evidence="1">
    <location>
        <begin position="53"/>
        <end position="151"/>
    </location>
</feature>
<name>A0AAD7J5D2_9AGAR</name>
<keyword evidence="3" id="KW-1185">Reference proteome</keyword>
<feature type="compositionally biased region" description="Polar residues" evidence="1">
    <location>
        <begin position="130"/>
        <end position="145"/>
    </location>
</feature>
<feature type="region of interest" description="Disordered" evidence="1">
    <location>
        <begin position="185"/>
        <end position="209"/>
    </location>
</feature>
<dbReference type="EMBL" id="JARJLG010000059">
    <property type="protein sequence ID" value="KAJ7757276.1"/>
    <property type="molecule type" value="Genomic_DNA"/>
</dbReference>
<sequence length="649" mass="68576">MSDDNSAAQIPTAPSSPIAAPPKLSIISPLTNNTSTVPKLSLGLTMRHTKDKGVAIGNPAAPDVWKDFAPGAGPATTDANPGISTPSSTSTEVGQSPRSTVTATSANSGTQDNSPPPSAPNNGAFAAGHVTTNADSTTNSGTLASQPGPPTGTFDATNFLANAGCIANGGTLPLLSVPSAAPSAKRSMCKQSDRSFTTKTGGTSSKKKKNLTEAMDTIPSWFSEEDMECYNHIGMEVPADDSAAKYRERTTKNESKFAIYATTLERTINANKKLADNRLHDLGLILRDTKTSLTSILPLGENLLFVDVHNTVADNRTGIQRLFNVMPPAEFWPKLQEWMEYMPSLKLFERIPRELDAMRNELDAINKHFMAMGSGAASNSAFLTPSAPETNTVTGAVVLRQLGGTTAPGRPAFTPLSIPTEIRYQMSNTGNRNDNLPSQASTCPAGTQAAPGMSVANNATFSSITSPNENHVYQSSNAMAGTQAAHHGAYAPIQMPAENRGHQNFGAAKSKLPRDTFSGNPRPAKRPRNEVGSNNVIFGPVGSRGSHSLAHMARAAVQMVMKSGVAHGKHVSVATSDIISALTMRGRDDMLSIRFGSRDKALIFTSLVQRYPPIAGQHASLRSENAIAETAESEEDLLQILGGSAQQAR</sequence>
<feature type="region of interest" description="Disordered" evidence="1">
    <location>
        <begin position="503"/>
        <end position="535"/>
    </location>
</feature>
<accession>A0AAD7J5D2</accession>
<evidence type="ECO:0000313" key="2">
    <source>
        <dbReference type="EMBL" id="KAJ7757276.1"/>
    </source>
</evidence>